<protein>
    <submittedName>
        <fullName evidence="1">Uncharacterized protein</fullName>
    </submittedName>
</protein>
<sequence length="314" mass="34836">MRAPLPTYCLGRYQLSVAGQVSPLSHHSTPPHHPGPGPITHRHYKHHKRVTHISPHLGWNSESPNFGVVARAEIGMMSPWSCFLRVQEARGVDAATGVTVRFPALALPGCEHRKWPCPSRTERTKPRFYLTFTKHNIILTDIVILSSTGETRAEGNRTHLRWAGSAPIGPAVGSARICQRPGWRRLELSVSGESLSSKDVLVSAKCRAVGVSSAHCVDDLLAPFRGKMKVLKKLKKRMGITAKKGICFYLWIDTFLVEQKVPTLPNRILGDVQLLLKTEKDGVKLREGSSQAAWISGSNEDAEWLNEEEVEKPI</sequence>
<gene>
    <name evidence="1" type="ORF">TDIB3V08_LOCUS1744</name>
</gene>
<evidence type="ECO:0000313" key="1">
    <source>
        <dbReference type="EMBL" id="CAD7195355.1"/>
    </source>
</evidence>
<dbReference type="AlphaFoldDB" id="A0A7R8VBK6"/>
<accession>A0A7R8VBK6</accession>
<dbReference type="EMBL" id="OA564720">
    <property type="protein sequence ID" value="CAD7195355.1"/>
    <property type="molecule type" value="Genomic_DNA"/>
</dbReference>
<organism evidence="1">
    <name type="scientific">Timema douglasi</name>
    <name type="common">Walking stick</name>
    <dbReference type="NCBI Taxonomy" id="61478"/>
    <lineage>
        <taxon>Eukaryota</taxon>
        <taxon>Metazoa</taxon>
        <taxon>Ecdysozoa</taxon>
        <taxon>Arthropoda</taxon>
        <taxon>Hexapoda</taxon>
        <taxon>Insecta</taxon>
        <taxon>Pterygota</taxon>
        <taxon>Neoptera</taxon>
        <taxon>Polyneoptera</taxon>
        <taxon>Phasmatodea</taxon>
        <taxon>Timematodea</taxon>
        <taxon>Timematoidea</taxon>
        <taxon>Timematidae</taxon>
        <taxon>Timema</taxon>
    </lineage>
</organism>
<reference evidence="1" key="1">
    <citation type="submission" date="2020-11" db="EMBL/GenBank/DDBJ databases">
        <authorList>
            <person name="Tran Van P."/>
        </authorList>
    </citation>
    <scope>NUCLEOTIDE SEQUENCE</scope>
</reference>
<proteinExistence type="predicted"/>
<name>A0A7R8VBK6_TIMDO</name>